<dbReference type="GO" id="GO:0005886">
    <property type="term" value="C:plasma membrane"/>
    <property type="evidence" value="ECO:0007669"/>
    <property type="project" value="UniProtKB-SubCell"/>
</dbReference>
<evidence type="ECO:0000256" key="6">
    <source>
        <dbReference type="ARBA" id="ARBA00038076"/>
    </source>
</evidence>
<protein>
    <submittedName>
        <fullName evidence="9">Putative ABC transport system permease protein</fullName>
    </submittedName>
</protein>
<dbReference type="RefSeq" id="WP_072850392.1">
    <property type="nucleotide sequence ID" value="NZ_FQVI01000005.1"/>
</dbReference>
<keyword evidence="4 7" id="KW-1133">Transmembrane helix</keyword>
<dbReference type="OrthoDB" id="1694171at2"/>
<dbReference type="PANTHER" id="PTHR30572:SF4">
    <property type="entry name" value="ABC TRANSPORTER PERMEASE YTRF"/>
    <property type="match status" value="1"/>
</dbReference>
<evidence type="ECO:0000256" key="1">
    <source>
        <dbReference type="ARBA" id="ARBA00004651"/>
    </source>
</evidence>
<feature type="transmembrane region" description="Helical" evidence="7">
    <location>
        <begin position="699"/>
        <end position="719"/>
    </location>
</feature>
<feature type="transmembrane region" description="Helical" evidence="7">
    <location>
        <begin position="255"/>
        <end position="278"/>
    </location>
</feature>
<feature type="transmembrane region" description="Helical" evidence="7">
    <location>
        <begin position="353"/>
        <end position="370"/>
    </location>
</feature>
<evidence type="ECO:0000256" key="5">
    <source>
        <dbReference type="ARBA" id="ARBA00023136"/>
    </source>
</evidence>
<dbReference type="Pfam" id="PF02687">
    <property type="entry name" value="FtsX"/>
    <property type="match status" value="2"/>
</dbReference>
<dbReference type="Proteomes" id="UP000184245">
    <property type="component" value="Unassembled WGS sequence"/>
</dbReference>
<evidence type="ECO:0000256" key="3">
    <source>
        <dbReference type="ARBA" id="ARBA00022692"/>
    </source>
</evidence>
<dbReference type="InterPro" id="IPR050250">
    <property type="entry name" value="Macrolide_Exporter_MacB"/>
</dbReference>
<dbReference type="STRING" id="1122155.SAMN02745158_01451"/>
<keyword evidence="10" id="KW-1185">Reference proteome</keyword>
<feature type="transmembrane region" description="Helical" evidence="7">
    <location>
        <begin position="26"/>
        <end position="50"/>
    </location>
</feature>
<feature type="transmembrane region" description="Helical" evidence="7">
    <location>
        <begin position="789"/>
        <end position="813"/>
    </location>
</feature>
<dbReference type="GO" id="GO:0022857">
    <property type="term" value="F:transmembrane transporter activity"/>
    <property type="evidence" value="ECO:0007669"/>
    <property type="project" value="TreeGrafter"/>
</dbReference>
<feature type="transmembrane region" description="Helical" evidence="7">
    <location>
        <begin position="424"/>
        <end position="443"/>
    </location>
</feature>
<feature type="transmembrane region" description="Helical" evidence="7">
    <location>
        <begin position="755"/>
        <end position="777"/>
    </location>
</feature>
<keyword evidence="3 7" id="KW-0812">Transmembrane</keyword>
<evidence type="ECO:0000259" key="8">
    <source>
        <dbReference type="Pfam" id="PF02687"/>
    </source>
</evidence>
<feature type="transmembrane region" description="Helical" evidence="7">
    <location>
        <begin position="310"/>
        <end position="333"/>
    </location>
</feature>
<name>A0A1M4W201_9CLOT</name>
<gene>
    <name evidence="9" type="ORF">SAMN02745158_01451</name>
</gene>
<feature type="domain" description="ABC3 transporter permease C-terminal" evidence="8">
    <location>
        <begin position="262"/>
        <end position="377"/>
    </location>
</feature>
<evidence type="ECO:0000256" key="4">
    <source>
        <dbReference type="ARBA" id="ARBA00022989"/>
    </source>
</evidence>
<dbReference type="InterPro" id="IPR003838">
    <property type="entry name" value="ABC3_permease_C"/>
</dbReference>
<comment type="subcellular location">
    <subcellularLocation>
        <location evidence="1">Cell membrane</location>
        <topology evidence="1">Multi-pass membrane protein</topology>
    </subcellularLocation>
</comment>
<dbReference type="EMBL" id="FQVI01000005">
    <property type="protein sequence ID" value="SHE75304.1"/>
    <property type="molecule type" value="Genomic_DNA"/>
</dbReference>
<proteinExistence type="inferred from homology"/>
<sequence>MLENNNQRIIRRMAKRSMHGNTRRNSILIASIALSAFMLITVLTVGITYFKAQRDQTIRMYGGDHDAVLMAPSGDQIEKCRKDRRIEEAGLTVKCASAESNGVDDSLHTTFIWSDGTYWDVQKRPALKWIKGEYPKLENELMISMGALKECGSENGRIGDRLTLTYGDKNGKHKKEFIISGIYEDYSGETAAYVSEKFYRTTGHKPSDVTAGVMYLSFSRALFTDKQLDTFREELNLGKQQRLFYTGITEHSLSVFLGILGLVFVTCVCSYLLVYNILYLSVANNIRYYGLLQTVGMTERQIRRMLYRQMFLLGGTGIMLGLAVGSGTAFIIIPGIVKTIGIRGGAVSVSFHPLVYAAAVLVSCLTIYFGSRKPAKIAGRISPVEAVRYTAPGGSRKKRRTGKGSIAGRMARTNLLKDRKRSGIVIFSLTLSISIFICVITIIQSQGARTMVSNFMDFDLELSNDTLGKEDGSQYRQIFDKNFITDLEESKGIREIYPLYLDEITVPWEPDFAETWMREEYAAWMDYPYAEARDEYKKNPDKFYSYITGIDEILFDRLKETLSQPVDKEAFLAGKVCILYRNDLSLTDKDIEGKTLTFYLKKTGEEGSVTLPIGGITDERYYSPYAGLAPVIIVSQQFLHRLNPEAYIQKLGILYQEEYDESAEAQAMSIAEESPYRTDIESSSKIESMKRIKESQGNMMEFGLGIVLILALIGIMNYVNTVCSNIQNRLGELAVLESIGMTEWQMKKMLVQEGLLFAGSSLLLSSTVGIGVTYVIYQSVNYMDVEFYFPFIPVLGVYLLVILVCICVPLILYHCSIRGKSAVERLRECQG</sequence>
<evidence type="ECO:0000313" key="10">
    <source>
        <dbReference type="Proteomes" id="UP000184245"/>
    </source>
</evidence>
<reference evidence="9 10" key="1">
    <citation type="submission" date="2016-11" db="EMBL/GenBank/DDBJ databases">
        <authorList>
            <person name="Jaros S."/>
            <person name="Januszkiewicz K."/>
            <person name="Wedrychowicz H."/>
        </authorList>
    </citation>
    <scope>NUCLEOTIDE SEQUENCE [LARGE SCALE GENOMIC DNA]</scope>
    <source>
        <strain evidence="9 10">DSM 17459</strain>
    </source>
</reference>
<evidence type="ECO:0000256" key="7">
    <source>
        <dbReference type="SAM" id="Phobius"/>
    </source>
</evidence>
<keyword evidence="2" id="KW-1003">Cell membrane</keyword>
<dbReference type="AlphaFoldDB" id="A0A1M4W201"/>
<evidence type="ECO:0000313" key="9">
    <source>
        <dbReference type="EMBL" id="SHE75304.1"/>
    </source>
</evidence>
<organism evidence="9 10">
    <name type="scientific">Lactonifactor longoviformis DSM 17459</name>
    <dbReference type="NCBI Taxonomy" id="1122155"/>
    <lineage>
        <taxon>Bacteria</taxon>
        <taxon>Bacillati</taxon>
        <taxon>Bacillota</taxon>
        <taxon>Clostridia</taxon>
        <taxon>Eubacteriales</taxon>
        <taxon>Clostridiaceae</taxon>
        <taxon>Lactonifactor</taxon>
    </lineage>
</organism>
<comment type="similarity">
    <text evidence="6">Belongs to the ABC-4 integral membrane protein family.</text>
</comment>
<accession>A0A1M4W201</accession>
<evidence type="ECO:0000256" key="2">
    <source>
        <dbReference type="ARBA" id="ARBA00022475"/>
    </source>
</evidence>
<feature type="domain" description="ABC3 transporter permease C-terminal" evidence="8">
    <location>
        <begin position="706"/>
        <end position="811"/>
    </location>
</feature>
<keyword evidence="5 7" id="KW-0472">Membrane</keyword>
<dbReference type="PANTHER" id="PTHR30572">
    <property type="entry name" value="MEMBRANE COMPONENT OF TRANSPORTER-RELATED"/>
    <property type="match status" value="1"/>
</dbReference>